<evidence type="ECO:0000256" key="4">
    <source>
        <dbReference type="ARBA" id="ARBA00023319"/>
    </source>
</evidence>
<feature type="domain" description="Ig-like" evidence="6">
    <location>
        <begin position="307"/>
        <end position="386"/>
    </location>
</feature>
<dbReference type="KEGG" id="sfm:108932678"/>
<dbReference type="SUPFAM" id="SSF48726">
    <property type="entry name" value="Immunoglobulin"/>
    <property type="match status" value="4"/>
</dbReference>
<dbReference type="InterPro" id="IPR013783">
    <property type="entry name" value="Ig-like_fold"/>
</dbReference>
<reference evidence="7" key="2">
    <citation type="submission" date="2025-08" db="UniProtKB">
        <authorList>
            <consortium name="Ensembl"/>
        </authorList>
    </citation>
    <scope>IDENTIFICATION</scope>
</reference>
<dbReference type="GeneID" id="108932678"/>
<dbReference type="PANTHER" id="PTHR44337:SF20">
    <property type="entry name" value="CARCINOEMBRYONIC ANTIGEN-RELATED CELL ADHESION MOLECULE 5-RELATED"/>
    <property type="match status" value="1"/>
</dbReference>
<name>A0A8C9WRJ8_SCLFO</name>
<evidence type="ECO:0000256" key="2">
    <source>
        <dbReference type="ARBA" id="ARBA00023157"/>
    </source>
</evidence>
<organism evidence="7 8">
    <name type="scientific">Scleropages formosus</name>
    <name type="common">Asian bonytongue</name>
    <name type="synonym">Osteoglossum formosum</name>
    <dbReference type="NCBI Taxonomy" id="113540"/>
    <lineage>
        <taxon>Eukaryota</taxon>
        <taxon>Metazoa</taxon>
        <taxon>Chordata</taxon>
        <taxon>Craniata</taxon>
        <taxon>Vertebrata</taxon>
        <taxon>Euteleostomi</taxon>
        <taxon>Actinopterygii</taxon>
        <taxon>Neopterygii</taxon>
        <taxon>Teleostei</taxon>
        <taxon>Osteoglossocephala</taxon>
        <taxon>Osteoglossomorpha</taxon>
        <taxon>Osteoglossiformes</taxon>
        <taxon>Osteoglossidae</taxon>
        <taxon>Scleropages</taxon>
    </lineage>
</organism>
<feature type="signal peptide" evidence="5">
    <location>
        <begin position="1"/>
        <end position="21"/>
    </location>
</feature>
<dbReference type="InterPro" id="IPR007110">
    <property type="entry name" value="Ig-like_dom"/>
</dbReference>
<dbReference type="InterPro" id="IPR003599">
    <property type="entry name" value="Ig_sub"/>
</dbReference>
<dbReference type="OrthoDB" id="8529748at2759"/>
<dbReference type="InterPro" id="IPR052598">
    <property type="entry name" value="IgSF_CEA-related"/>
</dbReference>
<gene>
    <name evidence="7" type="primary">LOC108932678</name>
</gene>
<sequence length="417" mass="45300">MEDPAISCAALLLISLSVAVADLRGNSDSFVSSAWEEMSTPSGPGDVVLLGPNTVVVGNNYDFTCQAVCNPPCNFTWLFNGVLVASSVSQVSMRPATFNDNGVLACQAQNTVTFTLKAVFKVIRVTDPNNSVSLQPAVQHPPNVEEPYSLKCVTTGNATAALWVKNQIELTDQSGGVQILQQKTVLSFDSLTIFDNAIYQCVAVMDNWQLLSEPFILRVNYGPQKPIVQGMNVLLPGMEQSFRCYFDCHPDCNCTWYLGHQVFWHGSQVRVRLANITNSSILTCEASNPVTGLSNSVSTMLLVPNGPENAIITGPSDMIAGRSYVFKCSAHSYPPSNYTWYLNSREVAQGDVYKISSTRLDGNATLECTAHNALTRLSAKNSTMLKIINEATSFKFSSTTLVAPLTLLLLQLLPLTS</sequence>
<feature type="domain" description="Ig-like" evidence="6">
    <location>
        <begin position="128"/>
        <end position="203"/>
    </location>
</feature>
<accession>A0A8C9WRJ8</accession>
<protein>
    <submittedName>
        <fullName evidence="7">Carcinoembryonic antigen-related cell adhesion molecule 5-like</fullName>
    </submittedName>
</protein>
<keyword evidence="1 5" id="KW-0732">Signal</keyword>
<dbReference type="Gene3D" id="2.60.40.10">
    <property type="entry name" value="Immunoglobulins"/>
    <property type="match status" value="3"/>
</dbReference>
<dbReference type="RefSeq" id="XP_018604743.1">
    <property type="nucleotide sequence ID" value="XM_018749227.2"/>
</dbReference>
<keyword evidence="2" id="KW-1015">Disulfide bond</keyword>
<evidence type="ECO:0000313" key="8">
    <source>
        <dbReference type="Proteomes" id="UP000694397"/>
    </source>
</evidence>
<keyword evidence="8" id="KW-1185">Reference proteome</keyword>
<dbReference type="Ensembl" id="ENSSFOT00015059722.1">
    <property type="protein sequence ID" value="ENSSFOP00015078780.1"/>
    <property type="gene ID" value="ENSSFOG00015026855.1"/>
</dbReference>
<dbReference type="SMART" id="SM00409">
    <property type="entry name" value="IG"/>
    <property type="match status" value="4"/>
</dbReference>
<dbReference type="PANTHER" id="PTHR44337">
    <property type="entry name" value="CARCINOEMBRYONIC ANTIGEN-RELATED CELL ADHESION MOLECULE 8"/>
    <property type="match status" value="1"/>
</dbReference>
<dbReference type="AlphaFoldDB" id="A0A8C9WRJ8"/>
<evidence type="ECO:0000256" key="3">
    <source>
        <dbReference type="ARBA" id="ARBA00023180"/>
    </source>
</evidence>
<reference evidence="7 8" key="1">
    <citation type="submission" date="2019-04" db="EMBL/GenBank/DDBJ databases">
        <authorList>
            <consortium name="Wellcome Sanger Institute Data Sharing"/>
        </authorList>
    </citation>
    <scope>NUCLEOTIDE SEQUENCE [LARGE SCALE GENOMIC DNA]</scope>
</reference>
<keyword evidence="4" id="KW-0393">Immunoglobulin domain</keyword>
<feature type="chain" id="PRO_5034121853" evidence="5">
    <location>
        <begin position="22"/>
        <end position="417"/>
    </location>
</feature>
<dbReference type="InterPro" id="IPR036179">
    <property type="entry name" value="Ig-like_dom_sf"/>
</dbReference>
<dbReference type="Proteomes" id="UP000694397">
    <property type="component" value="Chromosome 6"/>
</dbReference>
<reference evidence="7" key="3">
    <citation type="submission" date="2025-09" db="UniProtKB">
        <authorList>
            <consortium name="Ensembl"/>
        </authorList>
    </citation>
    <scope>IDENTIFICATION</scope>
</reference>
<dbReference type="Pfam" id="PF13895">
    <property type="entry name" value="Ig_2"/>
    <property type="match status" value="1"/>
</dbReference>
<keyword evidence="3" id="KW-0325">Glycoprotein</keyword>
<dbReference type="GeneTree" id="ENSGT00770000121400"/>
<evidence type="ECO:0000256" key="5">
    <source>
        <dbReference type="SAM" id="SignalP"/>
    </source>
</evidence>
<proteinExistence type="predicted"/>
<dbReference type="PROSITE" id="PS50835">
    <property type="entry name" value="IG_LIKE"/>
    <property type="match status" value="3"/>
</dbReference>
<evidence type="ECO:0000313" key="7">
    <source>
        <dbReference type="Ensembl" id="ENSSFOP00015078780.1"/>
    </source>
</evidence>
<feature type="domain" description="Ig-like" evidence="6">
    <location>
        <begin position="44"/>
        <end position="117"/>
    </location>
</feature>
<evidence type="ECO:0000256" key="1">
    <source>
        <dbReference type="ARBA" id="ARBA00022729"/>
    </source>
</evidence>
<evidence type="ECO:0000259" key="6">
    <source>
        <dbReference type="PROSITE" id="PS50835"/>
    </source>
</evidence>